<feature type="compositionally biased region" description="Low complexity" evidence="1">
    <location>
        <begin position="44"/>
        <end position="58"/>
    </location>
</feature>
<dbReference type="EMBL" id="QYUK01000011">
    <property type="protein sequence ID" value="RJF88009.1"/>
    <property type="molecule type" value="Genomic_DNA"/>
</dbReference>
<feature type="compositionally biased region" description="Pro residues" evidence="1">
    <location>
        <begin position="77"/>
        <end position="88"/>
    </location>
</feature>
<evidence type="ECO:0000256" key="1">
    <source>
        <dbReference type="SAM" id="MobiDB-lite"/>
    </source>
</evidence>
<sequence length="216" mass="22069">MVLLLAMAGCALEEPGAPAASITPAAAVPQQPPVMPTRRPAPKPVTLSPAPATAAAVPAPAPLTSPAPVEDRLAATAPPPPAAAPPAPSRVRPRSAPPGINLSLRTPSLLPKVPGTVTLAIEAKLSNDGNLDALLSVPTACDVVAWEIVDRANQVLLSKEPAICAQVVAESTLRPGEILVARDRIEVPGDSLTAGGRYRLRYAFWGAVAEADIAVQ</sequence>
<dbReference type="Proteomes" id="UP000284605">
    <property type="component" value="Unassembled WGS sequence"/>
</dbReference>
<gene>
    <name evidence="2" type="ORF">D3874_14065</name>
</gene>
<keyword evidence="3" id="KW-1185">Reference proteome</keyword>
<proteinExistence type="predicted"/>
<organism evidence="2 3">
    <name type="scientific">Oleomonas cavernae</name>
    <dbReference type="NCBI Taxonomy" id="2320859"/>
    <lineage>
        <taxon>Bacteria</taxon>
        <taxon>Pseudomonadati</taxon>
        <taxon>Pseudomonadota</taxon>
        <taxon>Alphaproteobacteria</taxon>
        <taxon>Acetobacterales</taxon>
        <taxon>Acetobacteraceae</taxon>
        <taxon>Oleomonas</taxon>
    </lineage>
</organism>
<evidence type="ECO:0000313" key="2">
    <source>
        <dbReference type="EMBL" id="RJF88009.1"/>
    </source>
</evidence>
<comment type="caution">
    <text evidence="2">The sequence shown here is derived from an EMBL/GenBank/DDBJ whole genome shotgun (WGS) entry which is preliminary data.</text>
</comment>
<evidence type="ECO:0008006" key="4">
    <source>
        <dbReference type="Google" id="ProtNLM"/>
    </source>
</evidence>
<reference evidence="2 3" key="1">
    <citation type="submission" date="2018-09" db="EMBL/GenBank/DDBJ databases">
        <authorList>
            <person name="Zhu H."/>
        </authorList>
    </citation>
    <scope>NUCLEOTIDE SEQUENCE [LARGE SCALE GENOMIC DNA]</scope>
    <source>
        <strain evidence="2 3">K1W22B-8</strain>
    </source>
</reference>
<dbReference type="AlphaFoldDB" id="A0A418WDI7"/>
<evidence type="ECO:0000313" key="3">
    <source>
        <dbReference type="Proteomes" id="UP000284605"/>
    </source>
</evidence>
<protein>
    <recommendedName>
        <fullName evidence="4">Intracellular proteinase inhibitor BsuPI domain-containing protein</fullName>
    </recommendedName>
</protein>
<name>A0A418WDI7_9PROT</name>
<accession>A0A418WDI7</accession>
<feature type="region of interest" description="Disordered" evidence="1">
    <location>
        <begin position="28"/>
        <end position="103"/>
    </location>
</feature>